<dbReference type="GO" id="GO:0015986">
    <property type="term" value="P:proton motive force-driven ATP synthesis"/>
    <property type="evidence" value="ECO:0007669"/>
    <property type="project" value="InterPro"/>
</dbReference>
<accession>A0A8C2GHJ6</accession>
<protein>
    <recommendedName>
        <fullName evidence="14 15">ATP synthase F(0) complex subunit e, mitochondrial</fullName>
    </recommendedName>
</protein>
<evidence type="ECO:0000256" key="3">
    <source>
        <dbReference type="ARBA" id="ARBA00022448"/>
    </source>
</evidence>
<evidence type="ECO:0000256" key="6">
    <source>
        <dbReference type="ARBA" id="ARBA00022792"/>
    </source>
</evidence>
<keyword evidence="6 15" id="KW-0999">Mitochondrion inner membrane</keyword>
<evidence type="ECO:0000256" key="12">
    <source>
        <dbReference type="ARBA" id="ARBA00057306"/>
    </source>
</evidence>
<dbReference type="GO" id="GO:0015078">
    <property type="term" value="F:proton transmembrane transporter activity"/>
    <property type="evidence" value="ECO:0007669"/>
    <property type="project" value="InterPro"/>
</dbReference>
<keyword evidence="7" id="KW-0007">Acetylation</keyword>
<dbReference type="Pfam" id="PF05680">
    <property type="entry name" value="ATP-synt_E"/>
    <property type="match status" value="1"/>
</dbReference>
<dbReference type="AlphaFoldDB" id="A0A8C2GHJ6"/>
<dbReference type="GO" id="GO:0005743">
    <property type="term" value="C:mitochondrial inner membrane"/>
    <property type="evidence" value="ECO:0007669"/>
    <property type="project" value="UniProtKB-SubCell"/>
</dbReference>
<keyword evidence="16" id="KW-0175">Coiled coil</keyword>
<name>A0A8C2GHJ6_CYPCA</name>
<dbReference type="GO" id="GO:0045259">
    <property type="term" value="C:proton-transporting ATP synthase complex"/>
    <property type="evidence" value="ECO:0007669"/>
    <property type="project" value="UniProtKB-UniRule"/>
</dbReference>
<evidence type="ECO:0000256" key="5">
    <source>
        <dbReference type="ARBA" id="ARBA00022781"/>
    </source>
</evidence>
<keyword evidence="5 15" id="KW-0375">Hydrogen ion transport</keyword>
<keyword evidence="4 15" id="KW-0138">CF(0)</keyword>
<keyword evidence="8 15" id="KW-0406">Ion transport</keyword>
<evidence type="ECO:0000256" key="7">
    <source>
        <dbReference type="ARBA" id="ARBA00022990"/>
    </source>
</evidence>
<comment type="subunit">
    <text evidence="15">F-type ATPases have 2 components, CF(1) - the catalytic core - and CF(0) - the membrane proton channel. CF(1) and CF(0) have multiple subunits.</text>
</comment>
<dbReference type="Ensembl" id="ENSCCRT00015098487.1">
    <property type="protein sequence ID" value="ENSCCRP00015095399.1"/>
    <property type="gene ID" value="ENSCCRG00015038486.1"/>
</dbReference>
<evidence type="ECO:0000256" key="11">
    <source>
        <dbReference type="ARBA" id="ARBA00023310"/>
    </source>
</evidence>
<evidence type="ECO:0000256" key="2">
    <source>
        <dbReference type="ARBA" id="ARBA00007333"/>
    </source>
</evidence>
<evidence type="ECO:0000256" key="4">
    <source>
        <dbReference type="ARBA" id="ARBA00022547"/>
    </source>
</evidence>
<evidence type="ECO:0000313" key="18">
    <source>
        <dbReference type="Proteomes" id="UP000694700"/>
    </source>
</evidence>
<reference evidence="17" key="1">
    <citation type="submission" date="2025-08" db="UniProtKB">
        <authorList>
            <consortium name="Ensembl"/>
        </authorList>
    </citation>
    <scope>IDENTIFICATION</scope>
</reference>
<evidence type="ECO:0000256" key="13">
    <source>
        <dbReference type="ARBA" id="ARBA00064647"/>
    </source>
</evidence>
<feature type="coiled-coil region" evidence="16">
    <location>
        <begin position="118"/>
        <end position="149"/>
    </location>
</feature>
<dbReference type="PANTHER" id="PTHR12427:SF1">
    <property type="entry name" value="ATP SYNTHASE SUBUNIT E, MITOCHONDRIAL"/>
    <property type="match status" value="1"/>
</dbReference>
<dbReference type="PANTHER" id="PTHR12427">
    <property type="entry name" value="ATP SYNTHASE E CHAIN, MITOCHONDRIAL"/>
    <property type="match status" value="1"/>
</dbReference>
<evidence type="ECO:0000256" key="15">
    <source>
        <dbReference type="RuleBase" id="RU367005"/>
    </source>
</evidence>
<sequence length="153" mass="17924">MVNLVENPLVQAFHELQVLPHLLHVSHHFFLDLKEQRSGLWPQTAHWPVEVHEWAEPTDSRENQSRADRSTLGLSLLEIRSNMVPPVQVSPLIKTARWSALLIGLIYGKQRYDYLKPIAAEERRIEEEEKKLREEQERIYKQLSEANSDTILK</sequence>
<organism evidence="17 18">
    <name type="scientific">Cyprinus carpio</name>
    <name type="common">Common carp</name>
    <dbReference type="NCBI Taxonomy" id="7962"/>
    <lineage>
        <taxon>Eukaryota</taxon>
        <taxon>Metazoa</taxon>
        <taxon>Chordata</taxon>
        <taxon>Craniata</taxon>
        <taxon>Vertebrata</taxon>
        <taxon>Euteleostomi</taxon>
        <taxon>Actinopterygii</taxon>
        <taxon>Neopterygii</taxon>
        <taxon>Teleostei</taxon>
        <taxon>Ostariophysi</taxon>
        <taxon>Cypriniformes</taxon>
        <taxon>Cyprinidae</taxon>
        <taxon>Cyprininae</taxon>
        <taxon>Cyprinus</taxon>
    </lineage>
</organism>
<dbReference type="Proteomes" id="UP000694700">
    <property type="component" value="Unplaced"/>
</dbReference>
<comment type="similarity">
    <text evidence="2 15">Belongs to the ATPase e subunit family.</text>
</comment>
<comment type="subunit">
    <text evidence="13">Component of the ATP synthase complex composed at least of ATP5F1A/subunit alpha, ATP5F1B/subunit beta, ATP5MC1/subunit c (homooctomer), MT-ATP6/subunit a, MT-ATP8/subunit 8, ATP5ME/subunit e, ATP5MF/subunit f, ATP5MG/subunit g, ATP5MK/subunit k, ATP5MJ/subunit j, ATP5F1C/subunit gamma, ATP5F1D/subunit delta, ATP5F1E/subunit epsilon, ATP5PF/subunit F6, ATP5PB/subunit b, ATP5PD/subunit d, ATP5PO/subunit OSCP. ATP synthase complex consists of a soluble F(1) head domain (subunits alpha(3) and beta(3)) - the catalytic core - and a membrane F(0) domain - the membrane proton channel (subunits c, a, 8, e, f, g, k and j). These two domains are linked by a central stalk (subunits gamma, delta, and epsilon) rotating inside the F1 region and a stationary peripheral stalk (subunits F6, b, d, and OSCP).</text>
</comment>
<keyword evidence="3 15" id="KW-0813">Transport</keyword>
<dbReference type="InterPro" id="IPR008386">
    <property type="entry name" value="ATP_synth_F0_esu_mt"/>
</dbReference>
<keyword evidence="10" id="KW-0472">Membrane</keyword>
<evidence type="ECO:0000313" key="17">
    <source>
        <dbReference type="Ensembl" id="ENSCCRP00015095399.1"/>
    </source>
</evidence>
<evidence type="ECO:0000256" key="16">
    <source>
        <dbReference type="SAM" id="Coils"/>
    </source>
</evidence>
<keyword evidence="11 15" id="KW-0066">ATP synthesis</keyword>
<evidence type="ECO:0000256" key="1">
    <source>
        <dbReference type="ARBA" id="ARBA00004273"/>
    </source>
</evidence>
<evidence type="ECO:0000256" key="14">
    <source>
        <dbReference type="ARBA" id="ARBA00074682"/>
    </source>
</evidence>
<comment type="subcellular location">
    <subcellularLocation>
        <location evidence="1 15">Mitochondrion inner membrane</location>
    </subcellularLocation>
</comment>
<keyword evidence="9 15" id="KW-0496">Mitochondrion</keyword>
<evidence type="ECO:0000256" key="9">
    <source>
        <dbReference type="ARBA" id="ARBA00023128"/>
    </source>
</evidence>
<comment type="function">
    <text evidence="12 15">Subunit e, of the mitochondrial membrane ATP synthase complex (F(1)F(0) ATP synthase or Complex V) that produces ATP from ADP in the presence of a proton gradient across the membrane which is generated by electron transport complexes of the respiratory chain. ATP synthase complex consist of a soluble F(1) head domain - the catalytic core - and a membrane F(1) domain - the membrane proton channel. These two domains are linked by a central stalk rotating inside the F(1) region and a stationary peripheral stalk. During catalysis, ATP synthesis in the catalytic domain of F(1) is coupled via a rotary mechanism of the central stalk subunits to proton translocation. In vivo, can only synthesize ATP although its ATP hydrolase activity can be activated artificially in vitro. Part of the complex F(0) domain.</text>
</comment>
<proteinExistence type="inferred from homology"/>
<evidence type="ECO:0000256" key="10">
    <source>
        <dbReference type="ARBA" id="ARBA00023136"/>
    </source>
</evidence>
<evidence type="ECO:0000256" key="8">
    <source>
        <dbReference type="ARBA" id="ARBA00023065"/>
    </source>
</evidence>